<organism evidence="4 5">
    <name type="scientific">Nesidiocoris tenuis</name>
    <dbReference type="NCBI Taxonomy" id="355587"/>
    <lineage>
        <taxon>Eukaryota</taxon>
        <taxon>Metazoa</taxon>
        <taxon>Ecdysozoa</taxon>
        <taxon>Arthropoda</taxon>
        <taxon>Hexapoda</taxon>
        <taxon>Insecta</taxon>
        <taxon>Pterygota</taxon>
        <taxon>Neoptera</taxon>
        <taxon>Paraneoptera</taxon>
        <taxon>Hemiptera</taxon>
        <taxon>Heteroptera</taxon>
        <taxon>Panheteroptera</taxon>
        <taxon>Cimicomorpha</taxon>
        <taxon>Miridae</taxon>
        <taxon>Dicyphina</taxon>
        <taxon>Nesidiocoris</taxon>
    </lineage>
</organism>
<comment type="subcellular location">
    <subcellularLocation>
        <location evidence="1">Nucleus</location>
    </subcellularLocation>
</comment>
<accession>A0ABN7BA78</accession>
<dbReference type="InterPro" id="IPR004210">
    <property type="entry name" value="BESS_motif"/>
</dbReference>
<dbReference type="EMBL" id="AP028920">
    <property type="protein sequence ID" value="BET01294.1"/>
    <property type="molecule type" value="Genomic_DNA"/>
</dbReference>
<dbReference type="Pfam" id="PF02944">
    <property type="entry name" value="BESS"/>
    <property type="match status" value="1"/>
</dbReference>
<proteinExistence type="predicted"/>
<dbReference type="Proteomes" id="UP001307889">
    <property type="component" value="Chromosome 12"/>
</dbReference>
<dbReference type="SMART" id="SM00595">
    <property type="entry name" value="MADF"/>
    <property type="match status" value="1"/>
</dbReference>
<dbReference type="PROSITE" id="PS51029">
    <property type="entry name" value="MADF"/>
    <property type="match status" value="1"/>
</dbReference>
<dbReference type="InterPro" id="IPR039353">
    <property type="entry name" value="TF_Adf1"/>
</dbReference>
<evidence type="ECO:0000313" key="4">
    <source>
        <dbReference type="EMBL" id="BET01294.1"/>
    </source>
</evidence>
<name>A0ABN7BA78_9HEMI</name>
<evidence type="ECO:0000259" key="3">
    <source>
        <dbReference type="PROSITE" id="PS51031"/>
    </source>
</evidence>
<feature type="domain" description="MADF" evidence="2">
    <location>
        <begin position="3"/>
        <end position="98"/>
    </location>
</feature>
<evidence type="ECO:0000259" key="2">
    <source>
        <dbReference type="PROSITE" id="PS51029"/>
    </source>
</evidence>
<dbReference type="PROSITE" id="PS51031">
    <property type="entry name" value="BESS"/>
    <property type="match status" value="1"/>
</dbReference>
<gene>
    <name evidence="4" type="ORF">NTJ_14110</name>
</gene>
<protein>
    <submittedName>
        <fullName evidence="4">BESS motif</fullName>
    </submittedName>
</protein>
<dbReference type="PANTHER" id="PTHR12243:SF67">
    <property type="entry name" value="COREPRESSOR OF PANGOLIN, ISOFORM A-RELATED"/>
    <property type="match status" value="1"/>
</dbReference>
<dbReference type="PANTHER" id="PTHR12243">
    <property type="entry name" value="MADF DOMAIN TRANSCRIPTION FACTOR"/>
    <property type="match status" value="1"/>
</dbReference>
<sequence length="233" mass="27024">MEKLISEVKKREVLWNKHSINYRNKKQRDLAWQAVAAESGFPEEQARREWKSLRDMFTKHLKKVEPTASSDDDAEKPRAYNGKWKYFHSLSFLTNIKIDGTADDSNEPVAPKEDDKVEILDASQIVVCQLSTNKVDEKPKIAPNLISSLDLQRRPLVSAIPSAARPVHPLPLRKPDLPPMRTDLNDFYARWESDRADWHFVQSLLPYLKRMNSAQKLRTKATFFNILRCELPN</sequence>
<evidence type="ECO:0000256" key="1">
    <source>
        <dbReference type="PROSITE-ProRule" id="PRU00371"/>
    </source>
</evidence>
<reference evidence="4 5" key="1">
    <citation type="submission" date="2023-09" db="EMBL/GenBank/DDBJ databases">
        <title>Nesidiocoris tenuis whole genome shotgun sequence.</title>
        <authorList>
            <person name="Shibata T."/>
            <person name="Shimoda M."/>
            <person name="Kobayashi T."/>
            <person name="Uehara T."/>
        </authorList>
    </citation>
    <scope>NUCLEOTIDE SEQUENCE [LARGE SCALE GENOMIC DNA]</scope>
    <source>
        <strain evidence="4 5">Japan</strain>
    </source>
</reference>
<feature type="domain" description="BESS" evidence="3">
    <location>
        <begin position="194"/>
        <end position="233"/>
    </location>
</feature>
<keyword evidence="5" id="KW-1185">Reference proteome</keyword>
<dbReference type="Pfam" id="PF10545">
    <property type="entry name" value="MADF_DNA_bdg"/>
    <property type="match status" value="1"/>
</dbReference>
<evidence type="ECO:0000313" key="5">
    <source>
        <dbReference type="Proteomes" id="UP001307889"/>
    </source>
</evidence>
<keyword evidence="1" id="KW-0539">Nucleus</keyword>
<dbReference type="InterPro" id="IPR006578">
    <property type="entry name" value="MADF-dom"/>
</dbReference>